<proteinExistence type="predicted"/>
<comment type="caution">
    <text evidence="1">The sequence shown here is derived from an EMBL/GenBank/DDBJ whole genome shotgun (WGS) entry which is preliminary data.</text>
</comment>
<reference evidence="1" key="1">
    <citation type="submission" date="2019-03" db="EMBL/GenBank/DDBJ databases">
        <title>Single cell metagenomics reveals metabolic interactions within the superorganism composed of flagellate Streblomastix strix and complex community of Bacteroidetes bacteria on its surface.</title>
        <authorList>
            <person name="Treitli S.C."/>
            <person name="Kolisko M."/>
            <person name="Husnik F."/>
            <person name="Keeling P."/>
            <person name="Hampl V."/>
        </authorList>
    </citation>
    <scope>NUCLEOTIDE SEQUENCE</scope>
    <source>
        <strain evidence="1">STM</strain>
    </source>
</reference>
<dbReference type="AlphaFoldDB" id="A0A5J4SD07"/>
<protein>
    <submittedName>
        <fullName evidence="1">Uncharacterized protein</fullName>
    </submittedName>
</protein>
<name>A0A5J4SD07_9ZZZZ</name>
<accession>A0A5J4SD07</accession>
<gene>
    <name evidence="1" type="ORF">EZS27_009197</name>
</gene>
<dbReference type="EMBL" id="SNRY01000287">
    <property type="protein sequence ID" value="KAA6343131.1"/>
    <property type="molecule type" value="Genomic_DNA"/>
</dbReference>
<evidence type="ECO:0000313" key="1">
    <source>
        <dbReference type="EMBL" id="KAA6343131.1"/>
    </source>
</evidence>
<sequence>MVIFLYDQTFEGLLTALFDAYFR</sequence>
<organism evidence="1">
    <name type="scientific">termite gut metagenome</name>
    <dbReference type="NCBI Taxonomy" id="433724"/>
    <lineage>
        <taxon>unclassified sequences</taxon>
        <taxon>metagenomes</taxon>
        <taxon>organismal metagenomes</taxon>
    </lineage>
</organism>
<feature type="non-terminal residue" evidence="1">
    <location>
        <position position="23"/>
    </location>
</feature>